<dbReference type="Proteomes" id="UP000184497">
    <property type="component" value="Unassembled WGS sequence"/>
</dbReference>
<dbReference type="GO" id="GO:0000160">
    <property type="term" value="P:phosphorelay signal transduction system"/>
    <property type="evidence" value="ECO:0007669"/>
    <property type="project" value="InterPro"/>
</dbReference>
<dbReference type="SUPFAM" id="SSF48452">
    <property type="entry name" value="TPR-like"/>
    <property type="match status" value="2"/>
</dbReference>
<reference evidence="5" key="1">
    <citation type="submission" date="2016-11" db="EMBL/GenBank/DDBJ databases">
        <authorList>
            <person name="Varghese N."/>
            <person name="Submissions S."/>
        </authorList>
    </citation>
    <scope>NUCLEOTIDE SEQUENCE [LARGE SCALE GENOMIC DNA]</scope>
    <source>
        <strain evidence="5">CGMCC 1.10835</strain>
    </source>
</reference>
<dbReference type="STRING" id="564117.SAMN05216369_2310"/>
<dbReference type="InterPro" id="IPR011990">
    <property type="entry name" value="TPR-like_helical_dom_sf"/>
</dbReference>
<dbReference type="SUPFAM" id="SSF52172">
    <property type="entry name" value="CheY-like"/>
    <property type="match status" value="1"/>
</dbReference>
<keyword evidence="2" id="KW-0802">TPR repeat</keyword>
<evidence type="ECO:0000313" key="4">
    <source>
        <dbReference type="EMBL" id="SHK58353.1"/>
    </source>
</evidence>
<dbReference type="SMART" id="SM00448">
    <property type="entry name" value="REC"/>
    <property type="match status" value="1"/>
</dbReference>
<sequence>MSAPDNKSASDTSAFGKLAYLVIDDFENFRLSMRHMLRSCGADNIELVAHARPAVQYCTYNHVDVVLCDHNLGEGKNGQHILEELRHKKLLKRSSLFLMVTSETSREMVMGAREYQPDAYLTKPINRAMLEQRLGSLISQRSALLPINREIDRENYPEAISLCMQALPRLPRYKTWLMKTLGELYFLLGDLSHAIKVYDEILSQRELSWARLGHSKILLANHHYDEAVKSLRQLIDSHPDYMEAYDLLAEGLERMNKPAQAQKILERATDYSPNALLRQKHLAELAESNQDMDTAAEAWRRTVTLGAHSIHDSPSHYLALSHNLCDISEGDTGKEGVALADEAFSMLCNMEKRFPDDNTLALRSKIIQCRLYAGQEQVQKAEEILKSIRAELTNTHSVGLETSLDYAKTLFRLGYGDEAKALLGELAEQFGEDPATLRKIESLLDEPVSFRMKIRARRLNRDGIAAFESGDLKKAASIFTKALEMIPDHPALNLNQVQILIKEYEGNTSNKDLLERCQHHLNHLADLPVQHGQYRRYLALQRKLKALNL</sequence>
<accession>A0A1M6TN68</accession>
<dbReference type="Pfam" id="PF00072">
    <property type="entry name" value="Response_reg"/>
    <property type="match status" value="1"/>
</dbReference>
<dbReference type="Gene3D" id="1.25.40.10">
    <property type="entry name" value="Tetratricopeptide repeat domain"/>
    <property type="match status" value="2"/>
</dbReference>
<feature type="modified residue" description="4-aspartylphosphate" evidence="1">
    <location>
        <position position="69"/>
    </location>
</feature>
<dbReference type="PANTHER" id="PTHR43228:SF1">
    <property type="entry name" value="TWO-COMPONENT RESPONSE REGULATOR ARR22"/>
    <property type="match status" value="1"/>
</dbReference>
<dbReference type="InterPro" id="IPR019734">
    <property type="entry name" value="TPR_rpt"/>
</dbReference>
<dbReference type="PROSITE" id="PS50005">
    <property type="entry name" value="TPR"/>
    <property type="match status" value="1"/>
</dbReference>
<dbReference type="OrthoDB" id="7298659at2"/>
<dbReference type="PANTHER" id="PTHR43228">
    <property type="entry name" value="TWO-COMPONENT RESPONSE REGULATOR"/>
    <property type="match status" value="1"/>
</dbReference>
<dbReference type="Gene3D" id="3.40.50.2300">
    <property type="match status" value="1"/>
</dbReference>
<dbReference type="SMART" id="SM00028">
    <property type="entry name" value="TPR"/>
    <property type="match status" value="3"/>
</dbReference>
<name>A0A1M6TN68_9GAMM</name>
<keyword evidence="1" id="KW-0597">Phosphoprotein</keyword>
<evidence type="ECO:0000313" key="5">
    <source>
        <dbReference type="Proteomes" id="UP000184497"/>
    </source>
</evidence>
<evidence type="ECO:0000259" key="3">
    <source>
        <dbReference type="PROSITE" id="PS50110"/>
    </source>
</evidence>
<dbReference type="EMBL" id="FRAQ01000002">
    <property type="protein sequence ID" value="SHK58353.1"/>
    <property type="molecule type" value="Genomic_DNA"/>
</dbReference>
<evidence type="ECO:0000256" key="1">
    <source>
        <dbReference type="PROSITE-ProRule" id="PRU00169"/>
    </source>
</evidence>
<gene>
    <name evidence="4" type="ORF">SAMN05216369_2310</name>
</gene>
<keyword evidence="5" id="KW-1185">Reference proteome</keyword>
<dbReference type="PROSITE" id="PS50110">
    <property type="entry name" value="RESPONSE_REGULATORY"/>
    <property type="match status" value="1"/>
</dbReference>
<dbReference type="RefSeq" id="WP_072797874.1">
    <property type="nucleotide sequence ID" value="NZ_FRAQ01000002.1"/>
</dbReference>
<dbReference type="CDD" id="cd17589">
    <property type="entry name" value="REC_TPR"/>
    <property type="match status" value="1"/>
</dbReference>
<dbReference type="InterPro" id="IPR011006">
    <property type="entry name" value="CheY-like_superfamily"/>
</dbReference>
<feature type="domain" description="Response regulatory" evidence="3">
    <location>
        <begin position="19"/>
        <end position="138"/>
    </location>
</feature>
<dbReference type="InterPro" id="IPR001789">
    <property type="entry name" value="Sig_transdc_resp-reg_receiver"/>
</dbReference>
<proteinExistence type="predicted"/>
<feature type="repeat" description="TPR" evidence="2">
    <location>
        <begin position="456"/>
        <end position="489"/>
    </location>
</feature>
<evidence type="ECO:0000256" key="2">
    <source>
        <dbReference type="PROSITE-ProRule" id="PRU00339"/>
    </source>
</evidence>
<protein>
    <submittedName>
        <fullName evidence="4">Tetratricopeptide repeat-containing protein</fullName>
    </submittedName>
</protein>
<dbReference type="InterPro" id="IPR052048">
    <property type="entry name" value="ST_Response_Regulator"/>
</dbReference>
<dbReference type="Pfam" id="PF14559">
    <property type="entry name" value="TPR_19"/>
    <property type="match status" value="1"/>
</dbReference>
<organism evidence="4 5">
    <name type="scientific">Marinobacter antarcticus</name>
    <dbReference type="NCBI Taxonomy" id="564117"/>
    <lineage>
        <taxon>Bacteria</taxon>
        <taxon>Pseudomonadati</taxon>
        <taxon>Pseudomonadota</taxon>
        <taxon>Gammaproteobacteria</taxon>
        <taxon>Pseudomonadales</taxon>
        <taxon>Marinobacteraceae</taxon>
        <taxon>Marinobacter</taxon>
    </lineage>
</organism>
<dbReference type="AlphaFoldDB" id="A0A1M6TN68"/>